<reference evidence="1 2" key="1">
    <citation type="submission" date="2017-02" db="EMBL/GenBank/DDBJ databases">
        <title>Complete genome sequences of Mycobacterium kansasii strains isolated from rhesus macaques.</title>
        <authorList>
            <person name="Panda A."/>
            <person name="Nagaraj S."/>
            <person name="Zhao X."/>
            <person name="Tettelin H."/>
            <person name="Detolla L.J."/>
        </authorList>
    </citation>
    <scope>NUCLEOTIDE SEQUENCE [LARGE SCALE GENOMIC DNA]</scope>
    <source>
        <strain evidence="1 2">11-3469</strain>
    </source>
</reference>
<dbReference type="Proteomes" id="UP000188532">
    <property type="component" value="Unassembled WGS sequence"/>
</dbReference>
<name>A0A1V3WAP1_MYCKA</name>
<comment type="caution">
    <text evidence="1">The sequence shown here is derived from an EMBL/GenBank/DDBJ whole genome shotgun (WGS) entry which is preliminary data.</text>
</comment>
<accession>A0A1V3WAP1</accession>
<evidence type="ECO:0000313" key="1">
    <source>
        <dbReference type="EMBL" id="OOK63486.1"/>
    </source>
</evidence>
<sequence length="39" mass="4333">MASAQLYLQARKNSWVVERDVLLMAAIFAHDFDVGVAVP</sequence>
<gene>
    <name evidence="1" type="ORF">BZL29_8514</name>
</gene>
<dbReference type="AlphaFoldDB" id="A0A1V3WAP1"/>
<evidence type="ECO:0000313" key="2">
    <source>
        <dbReference type="Proteomes" id="UP000188532"/>
    </source>
</evidence>
<organism evidence="1 2">
    <name type="scientific">Mycobacterium kansasii</name>
    <dbReference type="NCBI Taxonomy" id="1768"/>
    <lineage>
        <taxon>Bacteria</taxon>
        <taxon>Bacillati</taxon>
        <taxon>Actinomycetota</taxon>
        <taxon>Actinomycetes</taxon>
        <taxon>Mycobacteriales</taxon>
        <taxon>Mycobacteriaceae</taxon>
        <taxon>Mycobacterium</taxon>
    </lineage>
</organism>
<proteinExistence type="predicted"/>
<protein>
    <submittedName>
        <fullName evidence="1">Uncharacterized protein</fullName>
    </submittedName>
</protein>
<dbReference type="EMBL" id="MVBN01000019">
    <property type="protein sequence ID" value="OOK63486.1"/>
    <property type="molecule type" value="Genomic_DNA"/>
</dbReference>